<keyword evidence="9" id="KW-1185">Reference proteome</keyword>
<accession>E1IDH3</accession>
<feature type="repeat" description="WD" evidence="3">
    <location>
        <begin position="922"/>
        <end position="963"/>
    </location>
</feature>
<protein>
    <submittedName>
        <fullName evidence="8">WD-40 repeat-containing protein</fullName>
    </submittedName>
</protein>
<evidence type="ECO:0000256" key="5">
    <source>
        <dbReference type="SAM" id="Phobius"/>
    </source>
</evidence>
<dbReference type="Gene3D" id="3.40.50.300">
    <property type="entry name" value="P-loop containing nucleotide triphosphate hydrolases"/>
    <property type="match status" value="1"/>
</dbReference>
<feature type="compositionally biased region" description="Basic and acidic residues" evidence="4">
    <location>
        <begin position="1039"/>
        <end position="1060"/>
    </location>
</feature>
<evidence type="ECO:0000256" key="4">
    <source>
        <dbReference type="SAM" id="MobiDB-lite"/>
    </source>
</evidence>
<dbReference type="InterPro" id="IPR049052">
    <property type="entry name" value="nSTAND1"/>
</dbReference>
<organism evidence="8 9">
    <name type="scientific">Oscillochloris trichoides DG-6</name>
    <dbReference type="NCBI Taxonomy" id="765420"/>
    <lineage>
        <taxon>Bacteria</taxon>
        <taxon>Bacillati</taxon>
        <taxon>Chloroflexota</taxon>
        <taxon>Chloroflexia</taxon>
        <taxon>Chloroflexales</taxon>
        <taxon>Chloroflexineae</taxon>
        <taxon>Oscillochloridaceae</taxon>
        <taxon>Oscillochloris</taxon>
    </lineage>
</organism>
<dbReference type="Pfam" id="PF20703">
    <property type="entry name" value="nSTAND1"/>
    <property type="match status" value="1"/>
</dbReference>
<dbReference type="Pfam" id="PF00400">
    <property type="entry name" value="WD40"/>
    <property type="match status" value="7"/>
</dbReference>
<feature type="domain" description="Novel STAND NTPase 1" evidence="7">
    <location>
        <begin position="9"/>
        <end position="407"/>
    </location>
</feature>
<reference evidence="8 9" key="1">
    <citation type="journal article" date="2011" name="J. Bacteriol.">
        <title>Draft genome sequence of the anoxygenic filamentous phototrophic bacterium Oscillochloris trichoides subsp. DG-6.</title>
        <authorList>
            <person name="Kuznetsov B.B."/>
            <person name="Ivanovsky R.N."/>
            <person name="Keppen O.I."/>
            <person name="Sukhacheva M.V."/>
            <person name="Bumazhkin B.K."/>
            <person name="Patutina E.O."/>
            <person name="Beletsky A.V."/>
            <person name="Mardanov A.V."/>
            <person name="Baslerov R.V."/>
            <person name="Panteleeva A.N."/>
            <person name="Kolganova T.V."/>
            <person name="Ravin N.V."/>
            <person name="Skryabin K.G."/>
        </authorList>
    </citation>
    <scope>NUCLEOTIDE SEQUENCE [LARGE SCALE GENOMIC DNA]</scope>
    <source>
        <strain evidence="8 9">DG-6</strain>
    </source>
</reference>
<evidence type="ECO:0000256" key="3">
    <source>
        <dbReference type="PROSITE-ProRule" id="PRU00221"/>
    </source>
</evidence>
<dbReference type="PROSITE" id="PS50082">
    <property type="entry name" value="WD_REPEATS_2"/>
    <property type="match status" value="6"/>
</dbReference>
<dbReference type="InterPro" id="IPR015943">
    <property type="entry name" value="WD40/YVTN_repeat-like_dom_sf"/>
</dbReference>
<evidence type="ECO:0000256" key="2">
    <source>
        <dbReference type="ARBA" id="ARBA00022737"/>
    </source>
</evidence>
<evidence type="ECO:0000259" key="7">
    <source>
        <dbReference type="Pfam" id="PF20703"/>
    </source>
</evidence>
<dbReference type="SUPFAM" id="SSF50978">
    <property type="entry name" value="WD40 repeat-like"/>
    <property type="match status" value="2"/>
</dbReference>
<dbReference type="STRING" id="765420.OSCT_1374"/>
<dbReference type="InterPro" id="IPR036322">
    <property type="entry name" value="WD40_repeat_dom_sf"/>
</dbReference>
<evidence type="ECO:0000256" key="1">
    <source>
        <dbReference type="ARBA" id="ARBA00022574"/>
    </source>
</evidence>
<dbReference type="Gene3D" id="2.130.10.10">
    <property type="entry name" value="YVTN repeat-like/Quinoprotein amine dehydrogenase"/>
    <property type="match status" value="3"/>
</dbReference>
<dbReference type="PROSITE" id="PS50294">
    <property type="entry name" value="WD_REPEATS_REGION"/>
    <property type="match status" value="5"/>
</dbReference>
<evidence type="ECO:0000313" key="8">
    <source>
        <dbReference type="EMBL" id="EFO80753.1"/>
    </source>
</evidence>
<dbReference type="PANTHER" id="PTHR19879">
    <property type="entry name" value="TRANSCRIPTION INITIATION FACTOR TFIID"/>
    <property type="match status" value="1"/>
</dbReference>
<gene>
    <name evidence="8" type="ORF">OSCT_1374</name>
</gene>
<feature type="repeat" description="WD" evidence="3">
    <location>
        <begin position="806"/>
        <end position="840"/>
    </location>
</feature>
<dbReference type="Proteomes" id="UP000054010">
    <property type="component" value="Unassembled WGS sequence"/>
</dbReference>
<feature type="repeat" description="WD" evidence="3">
    <location>
        <begin position="639"/>
        <end position="680"/>
    </location>
</feature>
<feature type="transmembrane region" description="Helical" evidence="5">
    <location>
        <begin position="451"/>
        <end position="476"/>
    </location>
</feature>
<feature type="repeat" description="WD" evidence="3">
    <location>
        <begin position="764"/>
        <end position="805"/>
    </location>
</feature>
<dbReference type="InterPro" id="IPR019775">
    <property type="entry name" value="WD40_repeat_CS"/>
</dbReference>
<dbReference type="InterPro" id="IPR024977">
    <property type="entry name" value="Apc4-like_WD40_dom"/>
</dbReference>
<dbReference type="InterPro" id="IPR020472">
    <property type="entry name" value="WD40_PAC1"/>
</dbReference>
<dbReference type="OrthoDB" id="134501at2"/>
<keyword evidence="5" id="KW-0812">Transmembrane</keyword>
<evidence type="ECO:0000313" key="9">
    <source>
        <dbReference type="Proteomes" id="UP000054010"/>
    </source>
</evidence>
<keyword evidence="5" id="KW-0472">Membrane</keyword>
<feature type="region of interest" description="Disordered" evidence="4">
    <location>
        <begin position="1030"/>
        <end position="1060"/>
    </location>
</feature>
<feature type="repeat" description="WD" evidence="3">
    <location>
        <begin position="722"/>
        <end position="763"/>
    </location>
</feature>
<dbReference type="CDD" id="cd00200">
    <property type="entry name" value="WD40"/>
    <property type="match status" value="1"/>
</dbReference>
<dbReference type="SMART" id="SM00320">
    <property type="entry name" value="WD40"/>
    <property type="match status" value="10"/>
</dbReference>
<dbReference type="eggNOG" id="COG1672">
    <property type="taxonomic scope" value="Bacteria"/>
</dbReference>
<dbReference type="PROSITE" id="PS00678">
    <property type="entry name" value="WD_REPEATS_1"/>
    <property type="match status" value="2"/>
</dbReference>
<dbReference type="PANTHER" id="PTHR19879:SF9">
    <property type="entry name" value="TRANSCRIPTION INITIATION FACTOR TFIID SUBUNIT 5"/>
    <property type="match status" value="1"/>
</dbReference>
<evidence type="ECO:0000259" key="6">
    <source>
        <dbReference type="Pfam" id="PF12894"/>
    </source>
</evidence>
<sequence>MSHTPITPPFRGPRPFQAGERLYGRDYEARALLSMLVAERAVLLHSPSGAGKTSLIQAALLPLLAERDFVVLPTVRVGEEAPPGWVGNRYVRAMLLALEEGQTDADQVSTAEISAISLKQYLTQRIPENQDTVLIIDQFEEVLTRDPTDQGAKSVFFRELGAALQQPRLWVLCVVREEYVAALEPFMRLLPNRLAAHFRLDLLGVEGALEALREPLQGIGVTFPLPQANRLIDDLRRVNVQQADGSIRSELGPSVEPVQLQVVGLRLWERLPTGTTSISAQQIDALGDVGKALGDYYAERAASVAQASGVEERSLRNWFEHELITPQGVRGQVLQGAGSSAGLENSAITQLIDAYLVRAEPRRGATWYELAHDRLIAPIQANNAFWFAANLSTLQRQAQLWEQQGRPEGLLLRGASLLEAESWASQHSKSLTPSERDFLDLCRRARQRAALLRNLSIAVAVVAVIALILALIANVFRVQAEHNARQARSRELAAAAVTNLLVDPQRSLILAHAAYTTSAAAGDPAPPEALEALQQALAASRVRQIIHVSERGLQDLALSPDGRLVATSANDGMIHIIDRAQGQEIQRITANADGLPVFGLAFSPDGTYLAAGSGDQVVLWEITRGQVAYQFDAHPESGAEVASNDILAVAFSPDGSVIASGSADGSARLWDLNQVQPIHSLAVESEVWAIAYSPDGRYLATGDFAGQIMLWDVLSGEQIWSIPAHQDLITGLAISPDGSSIASSSADLSVRLWASSDGTAIDVLRGHATTVESVAFSATGDRLATASADGSAKVWALDSSRMILSLVGHENGLSGATFSPDGNQLLTSSLDGTLRTWDLSLAPADGAYGALFSPAGDTLATYGATQVQIWNQAGDTLLYSTELPMLIATIAYHPQGTEIAVGSIDGTILLIDPQSGTINQRLEGHSDQINRLAFSPDGQRLVSASRDGSLSIWDCTDGSEIINLPTANNDEVTVVAFSPDGSMIASVANGEISLWDAAGQSLGKTWTLRSNEIVQGLTFSHAGRWIAAGNDGGGSGHLGDQHQPRSGSDHNPERLHRPRL</sequence>
<dbReference type="PRINTS" id="PR00320">
    <property type="entry name" value="GPROTEINBRPT"/>
</dbReference>
<comment type="caution">
    <text evidence="8">The sequence shown here is derived from an EMBL/GenBank/DDBJ whole genome shotgun (WGS) entry which is preliminary data.</text>
</comment>
<feature type="repeat" description="WD" evidence="3">
    <location>
        <begin position="684"/>
        <end position="721"/>
    </location>
</feature>
<keyword evidence="2" id="KW-0677">Repeat</keyword>
<dbReference type="InterPro" id="IPR027417">
    <property type="entry name" value="P-loop_NTPase"/>
</dbReference>
<dbReference type="InterPro" id="IPR001680">
    <property type="entry name" value="WD40_rpt"/>
</dbReference>
<keyword evidence="1 3" id="KW-0853">WD repeat</keyword>
<dbReference type="SUPFAM" id="SSF52540">
    <property type="entry name" value="P-loop containing nucleoside triphosphate hydrolases"/>
    <property type="match status" value="1"/>
</dbReference>
<proteinExistence type="predicted"/>
<dbReference type="Pfam" id="PF12894">
    <property type="entry name" value="ANAPC4_WD40"/>
    <property type="match status" value="1"/>
</dbReference>
<dbReference type="EMBL" id="ADVR01000041">
    <property type="protein sequence ID" value="EFO80753.1"/>
    <property type="molecule type" value="Genomic_DNA"/>
</dbReference>
<keyword evidence="5" id="KW-1133">Transmembrane helix</keyword>
<dbReference type="HOGENOM" id="CLU_002352_0_2_0"/>
<feature type="domain" description="Anaphase-promoting complex subunit 4-like WD40" evidence="6">
    <location>
        <begin position="557"/>
        <end position="636"/>
    </location>
</feature>
<dbReference type="AlphaFoldDB" id="E1IDH3"/>
<name>E1IDH3_9CHLR</name>
<dbReference type="eggNOG" id="COG2319">
    <property type="taxonomic scope" value="Bacteria"/>
</dbReference>